<comment type="caution">
    <text evidence="1">The sequence shown here is derived from an EMBL/GenBank/DDBJ whole genome shotgun (WGS) entry which is preliminary data.</text>
</comment>
<evidence type="ECO:0000313" key="1">
    <source>
        <dbReference type="EMBL" id="CAG8518478.1"/>
    </source>
</evidence>
<dbReference type="EMBL" id="CAJVPT010005272">
    <property type="protein sequence ID" value="CAG8518478.1"/>
    <property type="molecule type" value="Genomic_DNA"/>
</dbReference>
<accession>A0ACA9L9T7</accession>
<gene>
    <name evidence="1" type="ORF">ACOLOM_LOCUS3546</name>
</gene>
<proteinExistence type="predicted"/>
<keyword evidence="2" id="KW-1185">Reference proteome</keyword>
<evidence type="ECO:0000313" key="2">
    <source>
        <dbReference type="Proteomes" id="UP000789525"/>
    </source>
</evidence>
<organism evidence="1 2">
    <name type="scientific">Acaulospora colombiana</name>
    <dbReference type="NCBI Taxonomy" id="27376"/>
    <lineage>
        <taxon>Eukaryota</taxon>
        <taxon>Fungi</taxon>
        <taxon>Fungi incertae sedis</taxon>
        <taxon>Mucoromycota</taxon>
        <taxon>Glomeromycotina</taxon>
        <taxon>Glomeromycetes</taxon>
        <taxon>Diversisporales</taxon>
        <taxon>Acaulosporaceae</taxon>
        <taxon>Acaulospora</taxon>
    </lineage>
</organism>
<dbReference type="Proteomes" id="UP000789525">
    <property type="component" value="Unassembled WGS sequence"/>
</dbReference>
<feature type="non-terminal residue" evidence="1">
    <location>
        <position position="1"/>
    </location>
</feature>
<sequence>KSSLTIQFVENHFVDSYYPTIENTFNKVIRYRGQEIAADIIDTAGQDEYSILNSTHAVGIHGYILVYSVTSRQSFEMIKIIRDKILAYMGTDWVPIVLVGNKTDLHLQRQLTSEEGKELATQWNCAWTEASAKHNENITGKMQGLVDYDSSNSEDDNEINDVYVADKNNKNENERRIEDKVRGSLAYYVSSPYHLPVIKKMLVPILESSSTKKLPPLPPEFLNLYQDKKYIENPELHQGRIRTKPHVEGNWATHVYVEVTLPDEFVDLICKIKTCAQNIVGDGINVYSCIEDSDKEDSKLHISLTRPIFLKYFQIEKFWDGLRKGFENRKR</sequence>
<reference evidence="1" key="1">
    <citation type="submission" date="2021-06" db="EMBL/GenBank/DDBJ databases">
        <authorList>
            <person name="Kallberg Y."/>
            <person name="Tangrot J."/>
            <person name="Rosling A."/>
        </authorList>
    </citation>
    <scope>NUCLEOTIDE SEQUENCE</scope>
    <source>
        <strain evidence="1">CL356</strain>
    </source>
</reference>
<name>A0ACA9L9T7_9GLOM</name>
<protein>
    <submittedName>
        <fullName evidence="1">2641_t:CDS:1</fullName>
    </submittedName>
</protein>